<organism evidence="1 2">
    <name type="scientific">Lentinula edodes</name>
    <name type="common">Shiitake mushroom</name>
    <name type="synonym">Lentinus edodes</name>
    <dbReference type="NCBI Taxonomy" id="5353"/>
    <lineage>
        <taxon>Eukaryota</taxon>
        <taxon>Fungi</taxon>
        <taxon>Dikarya</taxon>
        <taxon>Basidiomycota</taxon>
        <taxon>Agaricomycotina</taxon>
        <taxon>Agaricomycetes</taxon>
        <taxon>Agaricomycetidae</taxon>
        <taxon>Agaricales</taxon>
        <taxon>Marasmiineae</taxon>
        <taxon>Omphalotaceae</taxon>
        <taxon>Lentinula</taxon>
    </lineage>
</organism>
<gene>
    <name evidence="1" type="ORF">LENED_010763</name>
</gene>
<reference evidence="1 2" key="2">
    <citation type="submission" date="2017-02" db="EMBL/GenBank/DDBJ databases">
        <title>A genome survey and senescence transcriptome analysis in Lentinula edodes.</title>
        <authorList>
            <person name="Sakamoto Y."/>
            <person name="Nakade K."/>
            <person name="Sato S."/>
            <person name="Yoshida Y."/>
            <person name="Miyazaki K."/>
            <person name="Natsume S."/>
            <person name="Konno N."/>
        </authorList>
    </citation>
    <scope>NUCLEOTIDE SEQUENCE [LARGE SCALE GENOMIC DNA]</scope>
    <source>
        <strain evidence="1 2">NBRC 111202</strain>
    </source>
</reference>
<name>A0A1Q3END0_LENED</name>
<keyword evidence="2" id="KW-1185">Reference proteome</keyword>
<proteinExistence type="predicted"/>
<dbReference type="AlphaFoldDB" id="A0A1Q3END0"/>
<protein>
    <submittedName>
        <fullName evidence="1">Uncharacterized protein</fullName>
    </submittedName>
</protein>
<dbReference type="EMBL" id="BDGU01000689">
    <property type="protein sequence ID" value="GAW08686.1"/>
    <property type="molecule type" value="Genomic_DNA"/>
</dbReference>
<comment type="caution">
    <text evidence="1">The sequence shown here is derived from an EMBL/GenBank/DDBJ whole genome shotgun (WGS) entry which is preliminary data.</text>
</comment>
<sequence length="79" mass="8948">MPATVKSSGICWFLINFFRSRLEPKSSFKLTPIHLIFHDIILDNAIKDEGTTEVGMPTPSLTPQTNTIYHDINAHFFAN</sequence>
<evidence type="ECO:0000313" key="2">
    <source>
        <dbReference type="Proteomes" id="UP000188533"/>
    </source>
</evidence>
<accession>A0A1Q3END0</accession>
<reference evidence="1 2" key="1">
    <citation type="submission" date="2016-08" db="EMBL/GenBank/DDBJ databases">
        <authorList>
            <consortium name="Lentinula edodes genome sequencing consortium"/>
            <person name="Sakamoto Y."/>
            <person name="Nakade K."/>
            <person name="Sato S."/>
            <person name="Yoshida Y."/>
            <person name="Miyazaki K."/>
            <person name="Natsume S."/>
            <person name="Konno N."/>
        </authorList>
    </citation>
    <scope>NUCLEOTIDE SEQUENCE [LARGE SCALE GENOMIC DNA]</scope>
    <source>
        <strain evidence="1 2">NBRC 111202</strain>
    </source>
</reference>
<dbReference type="Proteomes" id="UP000188533">
    <property type="component" value="Unassembled WGS sequence"/>
</dbReference>
<evidence type="ECO:0000313" key="1">
    <source>
        <dbReference type="EMBL" id="GAW08686.1"/>
    </source>
</evidence>